<dbReference type="OrthoDB" id="412553at2759"/>
<protein>
    <submittedName>
        <fullName evidence="3">Uncharacterized protein</fullName>
    </submittedName>
</protein>
<proteinExistence type="predicted"/>
<feature type="region of interest" description="Disordered" evidence="2">
    <location>
        <begin position="109"/>
        <end position="134"/>
    </location>
</feature>
<feature type="coiled-coil region" evidence="1">
    <location>
        <begin position="71"/>
        <end position="98"/>
    </location>
</feature>
<keyword evidence="1" id="KW-0175">Coiled coil</keyword>
<name>A0A812V4P6_9DINO</name>
<comment type="caution">
    <text evidence="3">The sequence shown here is derived from an EMBL/GenBank/DDBJ whole genome shotgun (WGS) entry which is preliminary data.</text>
</comment>
<accession>A0A812V4P6</accession>
<evidence type="ECO:0000313" key="4">
    <source>
        <dbReference type="Proteomes" id="UP000601435"/>
    </source>
</evidence>
<feature type="compositionally biased region" description="Polar residues" evidence="2">
    <location>
        <begin position="111"/>
        <end position="123"/>
    </location>
</feature>
<organism evidence="3 4">
    <name type="scientific">Symbiodinium necroappetens</name>
    <dbReference type="NCBI Taxonomy" id="1628268"/>
    <lineage>
        <taxon>Eukaryota</taxon>
        <taxon>Sar</taxon>
        <taxon>Alveolata</taxon>
        <taxon>Dinophyceae</taxon>
        <taxon>Suessiales</taxon>
        <taxon>Symbiodiniaceae</taxon>
        <taxon>Symbiodinium</taxon>
    </lineage>
</organism>
<evidence type="ECO:0000313" key="3">
    <source>
        <dbReference type="EMBL" id="CAE7609694.1"/>
    </source>
</evidence>
<dbReference type="InterPro" id="IPR029058">
    <property type="entry name" value="AB_hydrolase_fold"/>
</dbReference>
<dbReference type="Proteomes" id="UP000601435">
    <property type="component" value="Unassembled WGS sequence"/>
</dbReference>
<feature type="compositionally biased region" description="Basic and acidic residues" evidence="2">
    <location>
        <begin position="18"/>
        <end position="28"/>
    </location>
</feature>
<dbReference type="AlphaFoldDB" id="A0A812V4P6"/>
<dbReference type="EMBL" id="CAJNJA010028697">
    <property type="protein sequence ID" value="CAE7609694.1"/>
    <property type="molecule type" value="Genomic_DNA"/>
</dbReference>
<gene>
    <name evidence="3" type="ORF">SNEC2469_LOCUS17359</name>
</gene>
<dbReference type="Gene3D" id="3.40.50.1820">
    <property type="entry name" value="alpha/beta hydrolase"/>
    <property type="match status" value="1"/>
</dbReference>
<evidence type="ECO:0000256" key="1">
    <source>
        <dbReference type="SAM" id="Coils"/>
    </source>
</evidence>
<keyword evidence="4" id="KW-1185">Reference proteome</keyword>
<dbReference type="SUPFAM" id="SSF53474">
    <property type="entry name" value="alpha/beta-Hydrolases"/>
    <property type="match status" value="1"/>
</dbReference>
<reference evidence="3" key="1">
    <citation type="submission" date="2021-02" db="EMBL/GenBank/DDBJ databases">
        <authorList>
            <person name="Dougan E. K."/>
            <person name="Rhodes N."/>
            <person name="Thang M."/>
            <person name="Chan C."/>
        </authorList>
    </citation>
    <scope>NUCLEOTIDE SEQUENCE</scope>
</reference>
<feature type="region of interest" description="Disordered" evidence="2">
    <location>
        <begin position="1"/>
        <end position="33"/>
    </location>
</feature>
<evidence type="ECO:0000256" key="2">
    <source>
        <dbReference type="SAM" id="MobiDB-lite"/>
    </source>
</evidence>
<sequence length="744" mass="83968">MSDQGYWQPWGPPSDLQDVARAEKERRSIKTGPLPSCVPKMHCAFPSPEAFADQDPAHPCAGRALDMQGTFGSAAIRLDALEAELNQLRTQEAQFLQGFAAPSRLPPLASVSPTPATNPSSARINGPSPCPTAREEREDYALPNEKAFKELMLAHRELLQTLTMQATGQAELVKQHSELMKAHQELLKLRSVPTPTPPAEVRPAGSANPRIRRQKSRHFVSNDIDLQAPSEPTLLDNTLLFLPERAVRDMSLEPNMNDKSDNDKTMWSGRVWELRELMATFHRDKLAKIASDTAQLTEFRKRELKAKMKDPEVRQALRKFAARWRGAAYRNRCSFAVLDRLKYSNLRGTLIYAHGSGGCSWDNYRICRMIAGMGILVIAPDGFAYPKNTAMGQMRHKELAPLHKATDDVDYWANDLVYTSGANGTFNYSSKAASVLQKPDEYKDIYEKCYQLRRSELHFTITHLPHWIHSQGFYLGGTSEGAMTVARFDDQRYGAMLIGRFINSFSIEYCYFTPEPESGLIGGQLDVPTLNIIGTKDQYFGKEDSVAKLVAENGATGYGDRNITGNGYNTLVRQGVDVGLVCVLEDGVHSPCNTHDNFMRQIFNTFFSRTQSIWELHLIWAVDPTMRALVQLEDTTAVGEGMIGKNITRLFVPKMKYPNRMSLRQVEILRSFNSQDELRDAMVKEKCIIEAERTEIREQLDRVRVEAAKQRNLKLTGKPASYFYAKDKLAIKCAWKDWLKMHSS</sequence>